<sequence>MSRRLDPGRQQNHKLATVCERYGVALTHAHDALHDTRATAEVLICLLKAHGIVDPAELDPFVAT</sequence>
<gene>
    <name evidence="1" type="ORF">UFOPK2921_00493</name>
</gene>
<evidence type="ECO:0000313" key="1">
    <source>
        <dbReference type="EMBL" id="CAB4775216.1"/>
    </source>
</evidence>
<protein>
    <submittedName>
        <fullName evidence="1">Unannotated protein</fullName>
    </submittedName>
</protein>
<dbReference type="Gene3D" id="3.30.420.10">
    <property type="entry name" value="Ribonuclease H-like superfamily/Ribonuclease H"/>
    <property type="match status" value="1"/>
</dbReference>
<dbReference type="AlphaFoldDB" id="A0A6J6VUW3"/>
<dbReference type="GO" id="GO:0003676">
    <property type="term" value="F:nucleic acid binding"/>
    <property type="evidence" value="ECO:0007669"/>
    <property type="project" value="InterPro"/>
</dbReference>
<dbReference type="InterPro" id="IPR012337">
    <property type="entry name" value="RNaseH-like_sf"/>
</dbReference>
<dbReference type="EMBL" id="CAEZZV010000046">
    <property type="protein sequence ID" value="CAB4775216.1"/>
    <property type="molecule type" value="Genomic_DNA"/>
</dbReference>
<dbReference type="InterPro" id="IPR036397">
    <property type="entry name" value="RNaseH_sf"/>
</dbReference>
<proteinExistence type="predicted"/>
<accession>A0A6J6VUW3</accession>
<name>A0A6J6VUW3_9ZZZZ</name>
<reference evidence="1" key="1">
    <citation type="submission" date="2020-05" db="EMBL/GenBank/DDBJ databases">
        <authorList>
            <person name="Chiriac C."/>
            <person name="Salcher M."/>
            <person name="Ghai R."/>
            <person name="Kavagutti S V."/>
        </authorList>
    </citation>
    <scope>NUCLEOTIDE SEQUENCE</scope>
</reference>
<dbReference type="SUPFAM" id="SSF53098">
    <property type="entry name" value="Ribonuclease H-like"/>
    <property type="match status" value="1"/>
</dbReference>
<organism evidence="1">
    <name type="scientific">freshwater metagenome</name>
    <dbReference type="NCBI Taxonomy" id="449393"/>
    <lineage>
        <taxon>unclassified sequences</taxon>
        <taxon>metagenomes</taxon>
        <taxon>ecological metagenomes</taxon>
    </lineage>
</organism>